<accession>A0A6M8HPP3</accession>
<dbReference type="PANTHER" id="PTHR40072">
    <property type="entry name" value="MOLYBDOPTERIN-GUANINE DINUCLEOTIDE BIOSYNTHESIS ADAPTER PROTEIN-RELATED"/>
    <property type="match status" value="1"/>
</dbReference>
<feature type="domain" description="Molybdopterin-guanine dinucleotide biosynthesis protein B (MobB)" evidence="2">
    <location>
        <begin position="5"/>
        <end position="140"/>
    </location>
</feature>
<dbReference type="Proteomes" id="UP000500767">
    <property type="component" value="Chromosome"/>
</dbReference>
<dbReference type="InterPro" id="IPR004435">
    <property type="entry name" value="MobB_dom"/>
</dbReference>
<dbReference type="Gene3D" id="3.40.50.300">
    <property type="entry name" value="P-loop containing nucleotide triphosphate hydrolases"/>
    <property type="match status" value="1"/>
</dbReference>
<keyword evidence="4" id="KW-1185">Reference proteome</keyword>
<reference evidence="3 4" key="1">
    <citation type="journal article" date="2014" name="World J. Microbiol. Biotechnol.">
        <title>Biodiversity and physiological characteristics of Antarctic and Arctic lichens-associated bacteria.</title>
        <authorList>
            <person name="Lee Y.M."/>
            <person name="Kim E.H."/>
            <person name="Lee H.K."/>
            <person name="Hong S.G."/>
        </authorList>
    </citation>
    <scope>NUCLEOTIDE SEQUENCE [LARGE SCALE GENOMIC DNA]</scope>
    <source>
        <strain evidence="3 4">PAMC 26569</strain>
    </source>
</reference>
<name>A0A6M8HPP3_9PROT</name>
<proteinExistence type="predicted"/>
<organism evidence="3 4">
    <name type="scientific">Lichenicola cladoniae</name>
    <dbReference type="NCBI Taxonomy" id="1484109"/>
    <lineage>
        <taxon>Bacteria</taxon>
        <taxon>Pseudomonadati</taxon>
        <taxon>Pseudomonadota</taxon>
        <taxon>Alphaproteobacteria</taxon>
        <taxon>Acetobacterales</taxon>
        <taxon>Acetobacteraceae</taxon>
        <taxon>Lichenicola</taxon>
    </lineage>
</organism>
<feature type="region of interest" description="Disordered" evidence="1">
    <location>
        <begin position="38"/>
        <end position="58"/>
    </location>
</feature>
<evidence type="ECO:0000256" key="1">
    <source>
        <dbReference type="SAM" id="MobiDB-lite"/>
    </source>
</evidence>
<sequence>MSGRVVGIVGRSGSGKTTLIEALLPRLRARGLTVSTVKHTHHSVDIDPPGKDSRRHRDAGAQEVLLVSERRWALMRETPVDRPLLPELLARMAPVDIVLVEGFGRTEGMRIELVRADVSVRSRKRPLFLDDPGIDAVASDTEVPDWSGTLLDLNNPDAICVWIAALPHPSDHPLLS</sequence>
<evidence type="ECO:0000313" key="3">
    <source>
        <dbReference type="EMBL" id="QKE90260.1"/>
    </source>
</evidence>
<dbReference type="SUPFAM" id="SSF52540">
    <property type="entry name" value="P-loop containing nucleoside triphosphate hydrolases"/>
    <property type="match status" value="1"/>
</dbReference>
<dbReference type="CDD" id="cd03116">
    <property type="entry name" value="MobB"/>
    <property type="match status" value="1"/>
</dbReference>
<dbReference type="GO" id="GO:0005525">
    <property type="term" value="F:GTP binding"/>
    <property type="evidence" value="ECO:0007669"/>
    <property type="project" value="InterPro"/>
</dbReference>
<protein>
    <submittedName>
        <fullName evidence="3">Molybdopterin-guanine dinucleotide biosynthesis protein B</fullName>
    </submittedName>
</protein>
<dbReference type="NCBIfam" id="TIGR00176">
    <property type="entry name" value="mobB"/>
    <property type="match status" value="1"/>
</dbReference>
<evidence type="ECO:0000313" key="4">
    <source>
        <dbReference type="Proteomes" id="UP000500767"/>
    </source>
</evidence>
<dbReference type="GO" id="GO:0006777">
    <property type="term" value="P:Mo-molybdopterin cofactor biosynthetic process"/>
    <property type="evidence" value="ECO:0007669"/>
    <property type="project" value="InterPro"/>
</dbReference>
<dbReference type="AlphaFoldDB" id="A0A6M8HPP3"/>
<evidence type="ECO:0000259" key="2">
    <source>
        <dbReference type="Pfam" id="PF03205"/>
    </source>
</evidence>
<gene>
    <name evidence="3" type="primary">mobB</name>
    <name evidence="3" type="ORF">HN018_09595</name>
</gene>
<dbReference type="InterPro" id="IPR052539">
    <property type="entry name" value="MGD_biosynthesis_adapter"/>
</dbReference>
<dbReference type="PANTHER" id="PTHR40072:SF1">
    <property type="entry name" value="MOLYBDOPTERIN-GUANINE DINUCLEOTIDE BIOSYNTHESIS ADAPTER PROTEIN"/>
    <property type="match status" value="1"/>
</dbReference>
<dbReference type="RefSeq" id="WP_171834059.1">
    <property type="nucleotide sequence ID" value="NZ_CP053708.1"/>
</dbReference>
<feature type="compositionally biased region" description="Basic and acidic residues" evidence="1">
    <location>
        <begin position="42"/>
        <end position="52"/>
    </location>
</feature>
<dbReference type="Pfam" id="PF03205">
    <property type="entry name" value="MobB"/>
    <property type="match status" value="1"/>
</dbReference>
<dbReference type="InterPro" id="IPR027417">
    <property type="entry name" value="P-loop_NTPase"/>
</dbReference>
<dbReference type="KEGG" id="lck:HN018_09595"/>
<dbReference type="EMBL" id="CP053708">
    <property type="protein sequence ID" value="QKE90260.1"/>
    <property type="molecule type" value="Genomic_DNA"/>
</dbReference>